<accession>A0A3B6MXN7</accession>
<dbReference type="STRING" id="4565.A0A3B6MXN7"/>
<keyword evidence="3" id="KW-1185">Reference proteome</keyword>
<dbReference type="SMR" id="A0A3B6MXN7"/>
<protein>
    <submittedName>
        <fullName evidence="2">Uncharacterized protein</fullName>
    </submittedName>
</protein>
<dbReference type="Gramene" id="TraesCS5D02G431500.1">
    <property type="protein sequence ID" value="TraesCS5D02G431500.1.cds1"/>
    <property type="gene ID" value="TraesCS5D02G431500"/>
</dbReference>
<evidence type="ECO:0000313" key="2">
    <source>
        <dbReference type="EnsemblPlants" id="TraesCS5D02G431500.1.cds1"/>
    </source>
</evidence>
<name>A0A3B6MXN7_WHEAT</name>
<dbReference type="Gramene" id="TraesROB_scaffold_033599_01G000600.1">
    <property type="protein sequence ID" value="TraesROB_scaffold_033599_01G000600.1"/>
    <property type="gene ID" value="TraesROB_scaffold_033599_01G000600"/>
</dbReference>
<dbReference type="Gramene" id="TraesJAG5D03G03190090.1">
    <property type="protein sequence ID" value="TraesJAG5D03G03190090.1.CDS1"/>
    <property type="gene ID" value="TraesJAG5D03G03190090"/>
</dbReference>
<dbReference type="Gramene" id="TraesCAD_scaffold_038941_01G000600.1">
    <property type="protein sequence ID" value="TraesCAD_scaffold_038941_01G000600.1"/>
    <property type="gene ID" value="TraesCAD_scaffold_038941_01G000600"/>
</dbReference>
<evidence type="ECO:0000313" key="3">
    <source>
        <dbReference type="Proteomes" id="UP000019116"/>
    </source>
</evidence>
<dbReference type="Gramene" id="TraesSTA5D03G03183810.1">
    <property type="protein sequence ID" value="TraesSTA5D03G03183810.1.CDS1"/>
    <property type="gene ID" value="TraesSTA5D03G03183810"/>
</dbReference>
<proteinExistence type="predicted"/>
<dbReference type="EnsemblPlants" id="TraesCS5D02G431500.1">
    <property type="protein sequence ID" value="TraesCS5D02G431500.1.cds1"/>
    <property type="gene ID" value="TraesCS5D02G431500"/>
</dbReference>
<dbReference type="Gramene" id="TraesCS5D03G0950900.1">
    <property type="protein sequence ID" value="TraesCS5D03G0950900.1.CDS1"/>
    <property type="gene ID" value="TraesCS5D03G0950900"/>
</dbReference>
<dbReference type="AlphaFoldDB" id="A0A3B6MXN7"/>
<feature type="compositionally biased region" description="Pro residues" evidence="1">
    <location>
        <begin position="13"/>
        <end position="23"/>
    </location>
</feature>
<feature type="region of interest" description="Disordered" evidence="1">
    <location>
        <begin position="1"/>
        <end position="35"/>
    </location>
</feature>
<sequence>MADLPPSLATSPSSPPPPPPPYGPSTATPAARGKDWNKVPAEQLVIDFCDPELREDALRQLYKVAYFPHPSLPPRRAPCFSLAFPVEEDFAFVDL</sequence>
<dbReference type="OMA" id="LYKVAYF"/>
<dbReference type="Gramene" id="TraesLAC5D03G03148530.1">
    <property type="protein sequence ID" value="TraesLAC5D03G03148530.1.CDS1"/>
    <property type="gene ID" value="TraesLAC5D03G03148530"/>
</dbReference>
<organism evidence="2">
    <name type="scientific">Triticum aestivum</name>
    <name type="common">Wheat</name>
    <dbReference type="NCBI Taxonomy" id="4565"/>
    <lineage>
        <taxon>Eukaryota</taxon>
        <taxon>Viridiplantae</taxon>
        <taxon>Streptophyta</taxon>
        <taxon>Embryophyta</taxon>
        <taxon>Tracheophyta</taxon>
        <taxon>Spermatophyta</taxon>
        <taxon>Magnoliopsida</taxon>
        <taxon>Liliopsida</taxon>
        <taxon>Poales</taxon>
        <taxon>Poaceae</taxon>
        <taxon>BOP clade</taxon>
        <taxon>Pooideae</taxon>
        <taxon>Triticodae</taxon>
        <taxon>Triticeae</taxon>
        <taxon>Triticinae</taxon>
        <taxon>Triticum</taxon>
    </lineage>
</organism>
<dbReference type="OrthoDB" id="1688093at2759"/>
<feature type="compositionally biased region" description="Low complexity" evidence="1">
    <location>
        <begin position="1"/>
        <end position="12"/>
    </location>
</feature>
<reference evidence="2" key="1">
    <citation type="submission" date="2018-08" db="EMBL/GenBank/DDBJ databases">
        <authorList>
            <person name="Rossello M."/>
        </authorList>
    </citation>
    <scope>NUCLEOTIDE SEQUENCE [LARGE SCALE GENOMIC DNA]</scope>
    <source>
        <strain evidence="2">cv. Chinese Spring</strain>
    </source>
</reference>
<dbReference type="Gramene" id="TraesWEE_scaffold_103593_01G000100.1">
    <property type="protein sequence ID" value="TraesWEE_scaffold_103593_01G000100.1"/>
    <property type="gene ID" value="TraesWEE_scaffold_103593_01G000100"/>
</dbReference>
<reference evidence="2" key="2">
    <citation type="submission" date="2018-10" db="UniProtKB">
        <authorList>
            <consortium name="EnsemblPlants"/>
        </authorList>
    </citation>
    <scope>IDENTIFICATION</scope>
</reference>
<evidence type="ECO:0000256" key="1">
    <source>
        <dbReference type="SAM" id="MobiDB-lite"/>
    </source>
</evidence>
<dbReference type="Proteomes" id="UP000019116">
    <property type="component" value="Chromosome 5D"/>
</dbReference>
<dbReference type="Gramene" id="TraesCLE_scaffold_116784_01G000100.1">
    <property type="protein sequence ID" value="TraesCLE_scaffold_116784_01G000100.1"/>
    <property type="gene ID" value="TraesCLE_scaffold_116784_01G000100"/>
</dbReference>
<dbReference type="Gramene" id="TraesMAC5D03G03191520.1">
    <property type="protein sequence ID" value="TraesMAC5D03G03191520.1.CDS1"/>
    <property type="gene ID" value="TraesMAC5D03G03191520"/>
</dbReference>